<comment type="caution">
    <text evidence="2">The sequence shown here is derived from an EMBL/GenBank/DDBJ whole genome shotgun (WGS) entry which is preliminary data.</text>
</comment>
<protein>
    <submittedName>
        <fullName evidence="2">Cytochrome b5 domain-containing protein</fullName>
    </submittedName>
</protein>
<evidence type="ECO:0000259" key="1">
    <source>
        <dbReference type="SMART" id="SM01117"/>
    </source>
</evidence>
<dbReference type="SMART" id="SM01117">
    <property type="entry name" value="Cyt-b5"/>
    <property type="match status" value="1"/>
</dbReference>
<evidence type="ECO:0000313" key="2">
    <source>
        <dbReference type="EMBL" id="MFD1002077.1"/>
    </source>
</evidence>
<dbReference type="Pfam" id="PF00173">
    <property type="entry name" value="Cyt-b5"/>
    <property type="match status" value="1"/>
</dbReference>
<organism evidence="2 3">
    <name type="scientific">Ohtaekwangia kribbensis</name>
    <dbReference type="NCBI Taxonomy" id="688913"/>
    <lineage>
        <taxon>Bacteria</taxon>
        <taxon>Pseudomonadati</taxon>
        <taxon>Bacteroidota</taxon>
        <taxon>Cytophagia</taxon>
        <taxon>Cytophagales</taxon>
        <taxon>Fulvivirgaceae</taxon>
        <taxon>Ohtaekwangia</taxon>
    </lineage>
</organism>
<dbReference type="InterPro" id="IPR001199">
    <property type="entry name" value="Cyt_B5-like_heme/steroid-bd"/>
</dbReference>
<feature type="domain" description="Cytochrome b5 heme-binding" evidence="1">
    <location>
        <begin position="9"/>
        <end position="80"/>
    </location>
</feature>
<dbReference type="Proteomes" id="UP001597112">
    <property type="component" value="Unassembled WGS sequence"/>
</dbReference>
<evidence type="ECO:0000313" key="3">
    <source>
        <dbReference type="Proteomes" id="UP001597112"/>
    </source>
</evidence>
<dbReference type="Gene3D" id="3.10.120.10">
    <property type="entry name" value="Cytochrome b5-like heme/steroid binding domain"/>
    <property type="match status" value="1"/>
</dbReference>
<accession>A0ABW3K750</accession>
<reference evidence="3" key="1">
    <citation type="journal article" date="2019" name="Int. J. Syst. Evol. Microbiol.">
        <title>The Global Catalogue of Microorganisms (GCM) 10K type strain sequencing project: providing services to taxonomists for standard genome sequencing and annotation.</title>
        <authorList>
            <consortium name="The Broad Institute Genomics Platform"/>
            <consortium name="The Broad Institute Genome Sequencing Center for Infectious Disease"/>
            <person name="Wu L."/>
            <person name="Ma J."/>
        </authorList>
    </citation>
    <scope>NUCLEOTIDE SEQUENCE [LARGE SCALE GENOMIC DNA]</scope>
    <source>
        <strain evidence="3">CCUG 58938</strain>
    </source>
</reference>
<gene>
    <name evidence="2" type="ORF">ACFQ21_22320</name>
</gene>
<proteinExistence type="predicted"/>
<dbReference type="SUPFAM" id="SSF55856">
    <property type="entry name" value="Cytochrome b5-like heme/steroid binding domain"/>
    <property type="match status" value="1"/>
</dbReference>
<dbReference type="InterPro" id="IPR036400">
    <property type="entry name" value="Cyt_B5-like_heme/steroid_sf"/>
</dbReference>
<dbReference type="RefSeq" id="WP_377582838.1">
    <property type="nucleotide sequence ID" value="NZ_JBHTKA010000008.1"/>
</dbReference>
<sequence length="81" mass="9504">MSDKQLPSYTRAQLALRNGQDKPEIWVAYLGFIYDVSKSRLWRDGKHYEHWAGQDLTDELKDAPHTEKVFDKFTIIGRLAH</sequence>
<name>A0ABW3K750_9BACT</name>
<keyword evidence="3" id="KW-1185">Reference proteome</keyword>
<dbReference type="EMBL" id="JBHTKA010000008">
    <property type="protein sequence ID" value="MFD1002077.1"/>
    <property type="molecule type" value="Genomic_DNA"/>
</dbReference>